<name>A0A915PSH9_9BILA</name>
<reference evidence="2" key="1">
    <citation type="submission" date="2022-11" db="UniProtKB">
        <authorList>
            <consortium name="WormBaseParasite"/>
        </authorList>
    </citation>
    <scope>IDENTIFICATION</scope>
</reference>
<dbReference type="AlphaFoldDB" id="A0A915PSH9"/>
<accession>A0A915PSH9</accession>
<dbReference type="Proteomes" id="UP000887581">
    <property type="component" value="Unplaced"/>
</dbReference>
<dbReference type="WBParaSite" id="sdigi.contig23.g1890.t1">
    <property type="protein sequence ID" value="sdigi.contig23.g1890.t1"/>
    <property type="gene ID" value="sdigi.contig23.g1890"/>
</dbReference>
<proteinExistence type="predicted"/>
<evidence type="ECO:0000313" key="1">
    <source>
        <dbReference type="Proteomes" id="UP000887581"/>
    </source>
</evidence>
<protein>
    <submittedName>
        <fullName evidence="2">Uncharacterized protein</fullName>
    </submittedName>
</protein>
<evidence type="ECO:0000313" key="2">
    <source>
        <dbReference type="WBParaSite" id="sdigi.contig23.g1890.t1"/>
    </source>
</evidence>
<sequence length="91" mass="9998">MCRVRALCCGGTGSLIGQYGRSRTGVVVARKRSGSLDERRGKLKGVARIFLPFLNSGITKFRRLSFLSSHPRNDISGRVMTVITRAKCGRV</sequence>
<keyword evidence="1" id="KW-1185">Reference proteome</keyword>
<organism evidence="1 2">
    <name type="scientific">Setaria digitata</name>
    <dbReference type="NCBI Taxonomy" id="48799"/>
    <lineage>
        <taxon>Eukaryota</taxon>
        <taxon>Metazoa</taxon>
        <taxon>Ecdysozoa</taxon>
        <taxon>Nematoda</taxon>
        <taxon>Chromadorea</taxon>
        <taxon>Rhabditida</taxon>
        <taxon>Spirurina</taxon>
        <taxon>Spiruromorpha</taxon>
        <taxon>Filarioidea</taxon>
        <taxon>Setariidae</taxon>
        <taxon>Setaria</taxon>
    </lineage>
</organism>